<dbReference type="Gene3D" id="3.30.565.10">
    <property type="entry name" value="Histidine kinase-like ATPase, C-terminal domain"/>
    <property type="match status" value="1"/>
</dbReference>
<feature type="region of interest" description="Disordered" evidence="11">
    <location>
        <begin position="492"/>
        <end position="547"/>
    </location>
</feature>
<reference evidence="15" key="1">
    <citation type="journal article" date="2019" name="Int. J. Syst. Evol. Microbiol.">
        <title>The Global Catalogue of Microorganisms (GCM) 10K type strain sequencing project: providing services to taxonomists for standard genome sequencing and annotation.</title>
        <authorList>
            <consortium name="The Broad Institute Genomics Platform"/>
            <consortium name="The Broad Institute Genome Sequencing Center for Infectious Disease"/>
            <person name="Wu L."/>
            <person name="Ma J."/>
        </authorList>
    </citation>
    <scope>NUCLEOTIDE SEQUENCE [LARGE SCALE GENOMIC DNA]</scope>
    <source>
        <strain evidence="15">CGMCC 4.1622</strain>
    </source>
</reference>
<feature type="compositionally biased region" description="Low complexity" evidence="11">
    <location>
        <begin position="492"/>
        <end position="516"/>
    </location>
</feature>
<keyword evidence="9" id="KW-0902">Two-component regulatory system</keyword>
<comment type="caution">
    <text evidence="14">The sequence shown here is derived from an EMBL/GenBank/DDBJ whole genome shotgun (WGS) entry which is preliminary data.</text>
</comment>
<dbReference type="Gene3D" id="6.10.340.10">
    <property type="match status" value="1"/>
</dbReference>
<dbReference type="SMART" id="SM00388">
    <property type="entry name" value="HisKA"/>
    <property type="match status" value="1"/>
</dbReference>
<keyword evidence="6" id="KW-0812">Transmembrane</keyword>
<evidence type="ECO:0000256" key="7">
    <source>
        <dbReference type="ARBA" id="ARBA00022777"/>
    </source>
</evidence>
<keyword evidence="8" id="KW-1133">Transmembrane helix</keyword>
<evidence type="ECO:0000256" key="2">
    <source>
        <dbReference type="ARBA" id="ARBA00004236"/>
    </source>
</evidence>
<dbReference type="SMART" id="SM00387">
    <property type="entry name" value="HATPase_c"/>
    <property type="match status" value="1"/>
</dbReference>
<evidence type="ECO:0000259" key="12">
    <source>
        <dbReference type="PROSITE" id="PS50109"/>
    </source>
</evidence>
<dbReference type="InterPro" id="IPR004358">
    <property type="entry name" value="Sig_transdc_His_kin-like_C"/>
</dbReference>
<evidence type="ECO:0000256" key="5">
    <source>
        <dbReference type="ARBA" id="ARBA00022679"/>
    </source>
</evidence>
<feature type="domain" description="Histidine kinase" evidence="12">
    <location>
        <begin position="278"/>
        <end position="492"/>
    </location>
</feature>
<name>A0ABW0VBB7_9ACTN</name>
<sequence length="547" mass="56580">MRRPRIRLLARLPRTLRARLIAGLLVLLALVFTGIGVATTTALRHFLAGQVDERLQSAGGRYAASLEHPGAGGADSRGQAPGTFAARLVNGTVTQAAVVAGIPPGDDDPVPTADTGDDLAHLSARDRDRLAGLAAGAAPRTVQLSGLGNYRVAAVAGRDGDVLVTGLPLHPVDETVQRLGAIEALVFAVGLTVAGTAGALWVRISLRPLERVADAADRVGALPLASGAVALPVRVPDDDPRTEVGRVGLALNRMLGHVEDALTRRQNVEERLRAFAADASHELRTPVAAVRGHAELALRHPGPVPAPVRHSLRRIDAESQRMGAIVEDLLLLARLDAGRPLAVAEVDLTRVALDGLTDARAAGSGHRWRLELPEDPVLVAGDADRLAQVVANLLANARTHTPEGTEVTLRLERLAGRTALSVADTGPGIEPELAERVFERFVRGDRARSRRTGSTGLGLAIVRAVVAAHGGTVAVTSRPGRTVFTVLLPDPAAGGNGSGPDPAAAAPTGPETASAARSGPEGPSRAAAPDPAQEVTSPRAPGPRPAP</sequence>
<evidence type="ECO:0000256" key="3">
    <source>
        <dbReference type="ARBA" id="ARBA00012438"/>
    </source>
</evidence>
<dbReference type="SMART" id="SM00304">
    <property type="entry name" value="HAMP"/>
    <property type="match status" value="1"/>
</dbReference>
<dbReference type="Pfam" id="PF00512">
    <property type="entry name" value="HisKA"/>
    <property type="match status" value="1"/>
</dbReference>
<evidence type="ECO:0000256" key="9">
    <source>
        <dbReference type="ARBA" id="ARBA00023012"/>
    </source>
</evidence>
<evidence type="ECO:0000313" key="15">
    <source>
        <dbReference type="Proteomes" id="UP001596066"/>
    </source>
</evidence>
<keyword evidence="4" id="KW-0597">Phosphoprotein</keyword>
<evidence type="ECO:0000259" key="13">
    <source>
        <dbReference type="PROSITE" id="PS50885"/>
    </source>
</evidence>
<dbReference type="EC" id="2.7.13.3" evidence="3"/>
<dbReference type="InterPro" id="IPR003594">
    <property type="entry name" value="HATPase_dom"/>
</dbReference>
<comment type="subcellular location">
    <subcellularLocation>
        <location evidence="2">Cell membrane</location>
    </subcellularLocation>
</comment>
<gene>
    <name evidence="14" type="ORF">ACFPZF_10365</name>
</gene>
<dbReference type="GO" id="GO:0016301">
    <property type="term" value="F:kinase activity"/>
    <property type="evidence" value="ECO:0007669"/>
    <property type="project" value="UniProtKB-KW"/>
</dbReference>
<dbReference type="CDD" id="cd00075">
    <property type="entry name" value="HATPase"/>
    <property type="match status" value="1"/>
</dbReference>
<dbReference type="SUPFAM" id="SSF55874">
    <property type="entry name" value="ATPase domain of HSP90 chaperone/DNA topoisomerase II/histidine kinase"/>
    <property type="match status" value="1"/>
</dbReference>
<keyword evidence="15" id="KW-1185">Reference proteome</keyword>
<dbReference type="InterPro" id="IPR050428">
    <property type="entry name" value="TCS_sensor_his_kinase"/>
</dbReference>
<evidence type="ECO:0000256" key="11">
    <source>
        <dbReference type="SAM" id="MobiDB-lite"/>
    </source>
</evidence>
<dbReference type="Pfam" id="PF00672">
    <property type="entry name" value="HAMP"/>
    <property type="match status" value="1"/>
</dbReference>
<dbReference type="SUPFAM" id="SSF47384">
    <property type="entry name" value="Homodimeric domain of signal transducing histidine kinase"/>
    <property type="match status" value="1"/>
</dbReference>
<organism evidence="14 15">
    <name type="scientific">Kitasatospora cinereorecta</name>
    <dbReference type="NCBI Taxonomy" id="285560"/>
    <lineage>
        <taxon>Bacteria</taxon>
        <taxon>Bacillati</taxon>
        <taxon>Actinomycetota</taxon>
        <taxon>Actinomycetes</taxon>
        <taxon>Kitasatosporales</taxon>
        <taxon>Streptomycetaceae</taxon>
        <taxon>Kitasatospora</taxon>
    </lineage>
</organism>
<dbReference type="Pfam" id="PF02518">
    <property type="entry name" value="HATPase_c"/>
    <property type="match status" value="1"/>
</dbReference>
<comment type="catalytic activity">
    <reaction evidence="1">
        <text>ATP + protein L-histidine = ADP + protein N-phospho-L-histidine.</text>
        <dbReference type="EC" id="2.7.13.3"/>
    </reaction>
</comment>
<proteinExistence type="predicted"/>
<evidence type="ECO:0000313" key="14">
    <source>
        <dbReference type="EMBL" id="MFC5641755.1"/>
    </source>
</evidence>
<dbReference type="InterPro" id="IPR036097">
    <property type="entry name" value="HisK_dim/P_sf"/>
</dbReference>
<dbReference type="Proteomes" id="UP001596066">
    <property type="component" value="Unassembled WGS sequence"/>
</dbReference>
<dbReference type="PANTHER" id="PTHR45436:SF5">
    <property type="entry name" value="SENSOR HISTIDINE KINASE TRCS"/>
    <property type="match status" value="1"/>
</dbReference>
<dbReference type="Gene3D" id="1.10.287.130">
    <property type="match status" value="1"/>
</dbReference>
<dbReference type="InterPro" id="IPR005467">
    <property type="entry name" value="His_kinase_dom"/>
</dbReference>
<protein>
    <recommendedName>
        <fullName evidence="3">histidine kinase</fullName>
        <ecNumber evidence="3">2.7.13.3</ecNumber>
    </recommendedName>
</protein>
<dbReference type="InterPro" id="IPR036890">
    <property type="entry name" value="HATPase_C_sf"/>
</dbReference>
<keyword evidence="7 14" id="KW-0418">Kinase</keyword>
<evidence type="ECO:0000256" key="8">
    <source>
        <dbReference type="ARBA" id="ARBA00022989"/>
    </source>
</evidence>
<evidence type="ECO:0000256" key="6">
    <source>
        <dbReference type="ARBA" id="ARBA00022692"/>
    </source>
</evidence>
<dbReference type="PROSITE" id="PS50109">
    <property type="entry name" value="HIS_KIN"/>
    <property type="match status" value="1"/>
</dbReference>
<keyword evidence="5" id="KW-0808">Transferase</keyword>
<accession>A0ABW0VBB7</accession>
<dbReference type="PRINTS" id="PR00344">
    <property type="entry name" value="BCTRLSENSOR"/>
</dbReference>
<dbReference type="PROSITE" id="PS50885">
    <property type="entry name" value="HAMP"/>
    <property type="match status" value="1"/>
</dbReference>
<feature type="domain" description="HAMP" evidence="13">
    <location>
        <begin position="203"/>
        <end position="263"/>
    </location>
</feature>
<evidence type="ECO:0000256" key="1">
    <source>
        <dbReference type="ARBA" id="ARBA00000085"/>
    </source>
</evidence>
<dbReference type="CDD" id="cd00082">
    <property type="entry name" value="HisKA"/>
    <property type="match status" value="1"/>
</dbReference>
<dbReference type="InterPro" id="IPR003661">
    <property type="entry name" value="HisK_dim/P_dom"/>
</dbReference>
<keyword evidence="10" id="KW-0472">Membrane</keyword>
<dbReference type="PANTHER" id="PTHR45436">
    <property type="entry name" value="SENSOR HISTIDINE KINASE YKOH"/>
    <property type="match status" value="1"/>
</dbReference>
<dbReference type="RefSeq" id="WP_346141644.1">
    <property type="nucleotide sequence ID" value="NZ_BAAAUA010000005.1"/>
</dbReference>
<dbReference type="InterPro" id="IPR003660">
    <property type="entry name" value="HAMP_dom"/>
</dbReference>
<dbReference type="EMBL" id="JBHSOC010000014">
    <property type="protein sequence ID" value="MFC5641755.1"/>
    <property type="molecule type" value="Genomic_DNA"/>
</dbReference>
<evidence type="ECO:0000256" key="10">
    <source>
        <dbReference type="ARBA" id="ARBA00023136"/>
    </source>
</evidence>
<evidence type="ECO:0000256" key="4">
    <source>
        <dbReference type="ARBA" id="ARBA00022553"/>
    </source>
</evidence>